<feature type="domain" description="Methyl-accepting transducer" evidence="8">
    <location>
        <begin position="299"/>
        <end position="535"/>
    </location>
</feature>
<evidence type="ECO:0000313" key="12">
    <source>
        <dbReference type="Proteomes" id="UP001241747"/>
    </source>
</evidence>
<keyword evidence="7" id="KW-1133">Transmembrane helix</keyword>
<dbReference type="InterPro" id="IPR000727">
    <property type="entry name" value="T_SNARE_dom"/>
</dbReference>
<feature type="domain" description="T-SNARE coiled-coil homology" evidence="9">
    <location>
        <begin position="451"/>
        <end position="513"/>
    </location>
</feature>
<keyword evidence="12" id="KW-1185">Reference proteome</keyword>
<evidence type="ECO:0000259" key="8">
    <source>
        <dbReference type="PROSITE" id="PS50111"/>
    </source>
</evidence>
<reference evidence="11 12" key="1">
    <citation type="submission" date="2023-07" db="EMBL/GenBank/DDBJ databases">
        <title>Genomic Encyclopedia of Type Strains, Phase IV (KMG-IV): sequencing the most valuable type-strain genomes for metagenomic binning, comparative biology and taxonomic classification.</title>
        <authorList>
            <person name="Goeker M."/>
        </authorList>
    </citation>
    <scope>NUCLEOTIDE SEQUENCE [LARGE SCALE GENOMIC DNA]</scope>
    <source>
        <strain evidence="11 12">DSM 3770</strain>
    </source>
</reference>
<dbReference type="PROSITE" id="PS50192">
    <property type="entry name" value="T_SNARE"/>
    <property type="match status" value="1"/>
</dbReference>
<accession>A0ABU0LHZ1</accession>
<evidence type="ECO:0000256" key="1">
    <source>
        <dbReference type="ARBA" id="ARBA00004429"/>
    </source>
</evidence>
<feature type="domain" description="HAMP" evidence="10">
    <location>
        <begin position="205"/>
        <end position="258"/>
    </location>
</feature>
<feature type="transmembrane region" description="Helical" evidence="7">
    <location>
        <begin position="184"/>
        <end position="202"/>
    </location>
</feature>
<dbReference type="Proteomes" id="UP001241747">
    <property type="component" value="Unassembled WGS sequence"/>
</dbReference>
<comment type="subcellular location">
    <subcellularLocation>
        <location evidence="1">Cell inner membrane</location>
        <topology evidence="1">Multi-pass membrane protein</topology>
    </subcellularLocation>
</comment>
<evidence type="ECO:0000256" key="2">
    <source>
        <dbReference type="ARBA" id="ARBA00022519"/>
    </source>
</evidence>
<organism evidence="11 12">
    <name type="scientific">Xanthobacter agilis</name>
    <dbReference type="NCBI Taxonomy" id="47492"/>
    <lineage>
        <taxon>Bacteria</taxon>
        <taxon>Pseudomonadati</taxon>
        <taxon>Pseudomonadota</taxon>
        <taxon>Alphaproteobacteria</taxon>
        <taxon>Hyphomicrobiales</taxon>
        <taxon>Xanthobacteraceae</taxon>
        <taxon>Xanthobacter</taxon>
    </lineage>
</organism>
<dbReference type="EMBL" id="JAUSVY010000009">
    <property type="protein sequence ID" value="MDQ0506750.1"/>
    <property type="molecule type" value="Genomic_DNA"/>
</dbReference>
<dbReference type="InterPro" id="IPR003660">
    <property type="entry name" value="HAMP_dom"/>
</dbReference>
<proteinExistence type="inferred from homology"/>
<dbReference type="Pfam" id="PF00015">
    <property type="entry name" value="MCPsignal"/>
    <property type="match status" value="1"/>
</dbReference>
<gene>
    <name evidence="11" type="ORF">QOZ94_003564</name>
</gene>
<dbReference type="Pfam" id="PF00672">
    <property type="entry name" value="HAMP"/>
    <property type="match status" value="1"/>
</dbReference>
<name>A0ABU0LHZ1_XANAG</name>
<evidence type="ECO:0000256" key="5">
    <source>
        <dbReference type="PROSITE-ProRule" id="PRU00284"/>
    </source>
</evidence>
<dbReference type="PANTHER" id="PTHR32089">
    <property type="entry name" value="METHYL-ACCEPTING CHEMOTAXIS PROTEIN MCPB"/>
    <property type="match status" value="1"/>
</dbReference>
<protein>
    <submittedName>
        <fullName evidence="11">Methyl-accepting chemotaxis protein</fullName>
    </submittedName>
</protein>
<dbReference type="Gene3D" id="1.10.287.950">
    <property type="entry name" value="Methyl-accepting chemotaxis protein"/>
    <property type="match status" value="1"/>
</dbReference>
<evidence type="ECO:0000256" key="7">
    <source>
        <dbReference type="SAM" id="Phobius"/>
    </source>
</evidence>
<dbReference type="SMART" id="SM00283">
    <property type="entry name" value="MA"/>
    <property type="match status" value="1"/>
</dbReference>
<sequence>MVVGLLAVVAVAITVIGVSALRGLNATAQQMSEMSDSALTGARLSIGITALSRGEYRIAIDPSEQTRKDILNQVAVEQVNFRQRLDQLSGSLSDEADLERVREIRARFDTYLEYLKDTAQTAERVQDQHVSEATAVLRESAIRGRAAAEEVRKSVAALVGSLDEKRKQSVATTEAEYLRSSTQMVVGASLGVLVALVAGYLIGQYGISRPIRAVVAVLQQLARGDFSAAVAGADRADEVGDVARTALVFKQHGEEKLRLEREAEQAKRDAEADKRATMERLAANFEASVGGIVDIVSSAATELEAAAQTLTASTEETSAQSVAMASASGQASTNVETVAAAAEELSSSISEIGRQVEESARMARVAAADSVATTGKMHTLSAAAASIVAVVDLISAIAQQTNLLALNATIEAARAGDAGKGFAVVASEVKSLAEQTGKATQQIADQITAIQTSTRDSVEAMATINKAIDDINGVSSLIAAAVTEQMAATGEIARNVQQASLGTRQVSESIDSVSVAARDSGAASSQVLSSAAELARQSERLRGEVGSFLSNVRAA</sequence>
<feature type="coiled-coil region" evidence="6">
    <location>
        <begin position="249"/>
        <end position="280"/>
    </location>
</feature>
<comment type="similarity">
    <text evidence="4">Belongs to the methyl-accepting chemotaxis (MCP) protein family.</text>
</comment>
<dbReference type="Gene3D" id="6.10.340.10">
    <property type="match status" value="1"/>
</dbReference>
<keyword evidence="7" id="KW-0472">Membrane</keyword>
<evidence type="ECO:0000256" key="6">
    <source>
        <dbReference type="SAM" id="Coils"/>
    </source>
</evidence>
<evidence type="ECO:0000256" key="3">
    <source>
        <dbReference type="ARBA" id="ARBA00023224"/>
    </source>
</evidence>
<dbReference type="CDD" id="cd06225">
    <property type="entry name" value="HAMP"/>
    <property type="match status" value="1"/>
</dbReference>
<evidence type="ECO:0000256" key="4">
    <source>
        <dbReference type="ARBA" id="ARBA00029447"/>
    </source>
</evidence>
<comment type="caution">
    <text evidence="11">The sequence shown here is derived from an EMBL/GenBank/DDBJ whole genome shotgun (WGS) entry which is preliminary data.</text>
</comment>
<evidence type="ECO:0000313" key="11">
    <source>
        <dbReference type="EMBL" id="MDQ0506750.1"/>
    </source>
</evidence>
<keyword evidence="2" id="KW-0997">Cell inner membrane</keyword>
<keyword evidence="2" id="KW-1003">Cell membrane</keyword>
<evidence type="ECO:0000259" key="10">
    <source>
        <dbReference type="PROSITE" id="PS50885"/>
    </source>
</evidence>
<dbReference type="SUPFAM" id="SSF58104">
    <property type="entry name" value="Methyl-accepting chemotaxis protein (MCP) signaling domain"/>
    <property type="match status" value="1"/>
</dbReference>
<dbReference type="PANTHER" id="PTHR32089:SF112">
    <property type="entry name" value="LYSOZYME-LIKE PROTEIN-RELATED"/>
    <property type="match status" value="1"/>
</dbReference>
<dbReference type="PROSITE" id="PS50885">
    <property type="entry name" value="HAMP"/>
    <property type="match status" value="1"/>
</dbReference>
<dbReference type="PROSITE" id="PS50111">
    <property type="entry name" value="CHEMOTAXIS_TRANSDUC_2"/>
    <property type="match status" value="1"/>
</dbReference>
<dbReference type="SUPFAM" id="SSF158472">
    <property type="entry name" value="HAMP domain-like"/>
    <property type="match status" value="1"/>
</dbReference>
<dbReference type="RefSeq" id="WP_237345414.1">
    <property type="nucleotide sequence ID" value="NZ_JABWGX010000009.1"/>
</dbReference>
<evidence type="ECO:0000259" key="9">
    <source>
        <dbReference type="PROSITE" id="PS50192"/>
    </source>
</evidence>
<keyword evidence="7" id="KW-0812">Transmembrane</keyword>
<dbReference type="InterPro" id="IPR004089">
    <property type="entry name" value="MCPsignal_dom"/>
</dbReference>
<keyword evidence="3 5" id="KW-0807">Transducer</keyword>
<keyword evidence="6" id="KW-0175">Coiled coil</keyword>